<evidence type="ECO:0000256" key="1">
    <source>
        <dbReference type="ARBA" id="ARBA00005187"/>
    </source>
</evidence>
<gene>
    <name evidence="6" type="ORF">G3576_29675</name>
</gene>
<evidence type="ECO:0000256" key="2">
    <source>
        <dbReference type="ARBA" id="ARBA00012737"/>
    </source>
</evidence>
<dbReference type="Pfam" id="PF00733">
    <property type="entry name" value="Asn_synthase"/>
    <property type="match status" value="1"/>
</dbReference>
<dbReference type="AlphaFoldDB" id="A0A6M1LUN8"/>
<comment type="pathway">
    <text evidence="1">Amino-acid biosynthesis; L-asparagine biosynthesis; L-asparagine from L-aspartate (L-Gln route): step 1/1.</text>
</comment>
<sequence length="626" mass="66795">MRLICGLLRRDGQSATAATLDRMVAAMTAPGLSPRVTQRLSGALGLAVLDFTGAPAALQAGDGWTVAADARLDRAEGPAEAAVAAALRRDGADFPDHLDGDFAVALWRPDRQELWLGRDFIGARPLAWTWRDDCFAFASLPKGLHGAGMASATIDPVALGIQLSQQFFHGAGSGFAAIAYLPAGHSLCVRPGDAGLPEPHRAFRPDPARVGRWRGSPEAAAERLRDLVRDAVLRRLPPGQPVACHLSGGLDSSAITVLAARAARAAGGRVLALSMASPQAVGPPELDERPMIAAVLAQEPDIAHALVHDMPPMPDQAEDPDWPGSLADGPDDRMMREAAAFGARRLLSGVGGDEGATYNGAHLYGRLLLEGRLRTLSRELPARARRDGVPLRRAILARLAVPLIPDFLWRWLKRRPGVMDPRLGAVRYLSPALREAVLARRMLPILRRNSPAERVRAFADHHIPSRCAFHAIMGARHGVAPSFPLLDRQVVEFMLSLPTPMFLADGQTRQPFRRAMAGILPDRVRLSRHKVGLFDGRFLHYADRRAALLARLATLRGAAGIGDLFDLDAIEAGLSSLPVAGRGEGHVRAAPGGLAAGQPAWVPLLAVAFLIAACRLSGATPAEKGS</sequence>
<dbReference type="InterPro" id="IPR014729">
    <property type="entry name" value="Rossmann-like_a/b/a_fold"/>
</dbReference>
<proteinExistence type="predicted"/>
<feature type="domain" description="Asparagine synthetase" evidence="4">
    <location>
        <begin position="224"/>
        <end position="572"/>
    </location>
</feature>
<dbReference type="Gene3D" id="3.40.50.620">
    <property type="entry name" value="HUPs"/>
    <property type="match status" value="2"/>
</dbReference>
<dbReference type="Pfam" id="PF13537">
    <property type="entry name" value="GATase_7"/>
    <property type="match status" value="1"/>
</dbReference>
<protein>
    <recommendedName>
        <fullName evidence="2">asparagine synthase (glutamine-hydrolyzing)</fullName>
        <ecNumber evidence="2">6.3.5.4</ecNumber>
    </recommendedName>
</protein>
<dbReference type="EC" id="6.3.5.4" evidence="2"/>
<dbReference type="GO" id="GO:0004066">
    <property type="term" value="F:asparagine synthase (glutamine-hydrolyzing) activity"/>
    <property type="evidence" value="ECO:0007669"/>
    <property type="project" value="UniProtKB-EC"/>
</dbReference>
<organism evidence="6 7">
    <name type="scientific">Falsiroseomonas algicola</name>
    <dbReference type="NCBI Taxonomy" id="2716930"/>
    <lineage>
        <taxon>Bacteria</taxon>
        <taxon>Pseudomonadati</taxon>
        <taxon>Pseudomonadota</taxon>
        <taxon>Alphaproteobacteria</taxon>
        <taxon>Acetobacterales</taxon>
        <taxon>Roseomonadaceae</taxon>
        <taxon>Falsiroseomonas</taxon>
    </lineage>
</organism>
<dbReference type="Gene3D" id="3.60.20.10">
    <property type="entry name" value="Glutamine Phosphoribosylpyrophosphate, subunit 1, domain 1"/>
    <property type="match status" value="1"/>
</dbReference>
<evidence type="ECO:0000256" key="3">
    <source>
        <dbReference type="ARBA" id="ARBA00048741"/>
    </source>
</evidence>
<dbReference type="SUPFAM" id="SSF56235">
    <property type="entry name" value="N-terminal nucleophile aminohydrolases (Ntn hydrolases)"/>
    <property type="match status" value="1"/>
</dbReference>
<evidence type="ECO:0000313" key="7">
    <source>
        <dbReference type="Proteomes" id="UP000475385"/>
    </source>
</evidence>
<comment type="catalytic activity">
    <reaction evidence="3">
        <text>L-aspartate + L-glutamine + ATP + H2O = L-asparagine + L-glutamate + AMP + diphosphate + H(+)</text>
        <dbReference type="Rhea" id="RHEA:12228"/>
        <dbReference type="ChEBI" id="CHEBI:15377"/>
        <dbReference type="ChEBI" id="CHEBI:15378"/>
        <dbReference type="ChEBI" id="CHEBI:29985"/>
        <dbReference type="ChEBI" id="CHEBI:29991"/>
        <dbReference type="ChEBI" id="CHEBI:30616"/>
        <dbReference type="ChEBI" id="CHEBI:33019"/>
        <dbReference type="ChEBI" id="CHEBI:58048"/>
        <dbReference type="ChEBI" id="CHEBI:58359"/>
        <dbReference type="ChEBI" id="CHEBI:456215"/>
        <dbReference type="EC" id="6.3.5.4"/>
    </reaction>
</comment>
<dbReference type="GO" id="GO:0005829">
    <property type="term" value="C:cytosol"/>
    <property type="evidence" value="ECO:0007669"/>
    <property type="project" value="TreeGrafter"/>
</dbReference>
<dbReference type="InterPro" id="IPR017932">
    <property type="entry name" value="GATase_2_dom"/>
</dbReference>
<name>A0A6M1LUN8_9PROT</name>
<dbReference type="PANTHER" id="PTHR43284">
    <property type="entry name" value="ASPARAGINE SYNTHETASE (GLUTAMINE-HYDROLYZING)"/>
    <property type="match status" value="1"/>
</dbReference>
<feature type="domain" description="Glutamine amidotransferase type-2" evidence="5">
    <location>
        <begin position="83"/>
        <end position="144"/>
    </location>
</feature>
<dbReference type="Proteomes" id="UP000475385">
    <property type="component" value="Unassembled WGS sequence"/>
</dbReference>
<dbReference type="SUPFAM" id="SSF52402">
    <property type="entry name" value="Adenine nucleotide alpha hydrolases-like"/>
    <property type="match status" value="1"/>
</dbReference>
<comment type="caution">
    <text evidence="6">The sequence shown here is derived from an EMBL/GenBank/DDBJ whole genome shotgun (WGS) entry which is preliminary data.</text>
</comment>
<dbReference type="InterPro" id="IPR029055">
    <property type="entry name" value="Ntn_hydrolases_N"/>
</dbReference>
<evidence type="ECO:0000313" key="6">
    <source>
        <dbReference type="EMBL" id="NGM24196.1"/>
    </source>
</evidence>
<dbReference type="RefSeq" id="WP_164698112.1">
    <property type="nucleotide sequence ID" value="NZ_JAAIKB010000027.1"/>
</dbReference>
<evidence type="ECO:0000259" key="5">
    <source>
        <dbReference type="Pfam" id="PF13537"/>
    </source>
</evidence>
<dbReference type="InterPro" id="IPR051786">
    <property type="entry name" value="ASN_synthetase/amidase"/>
</dbReference>
<dbReference type="GO" id="GO:0005524">
    <property type="term" value="F:ATP binding"/>
    <property type="evidence" value="ECO:0007669"/>
    <property type="project" value="UniProtKB-KW"/>
</dbReference>
<evidence type="ECO:0000259" key="4">
    <source>
        <dbReference type="Pfam" id="PF00733"/>
    </source>
</evidence>
<dbReference type="EMBL" id="JAAIKB010000027">
    <property type="protein sequence ID" value="NGM24196.1"/>
    <property type="molecule type" value="Genomic_DNA"/>
</dbReference>
<accession>A0A6M1LUN8</accession>
<dbReference type="InterPro" id="IPR001962">
    <property type="entry name" value="Asn_synthase"/>
</dbReference>
<keyword evidence="7" id="KW-1185">Reference proteome</keyword>
<dbReference type="GO" id="GO:0006529">
    <property type="term" value="P:asparagine biosynthetic process"/>
    <property type="evidence" value="ECO:0007669"/>
    <property type="project" value="InterPro"/>
</dbReference>
<reference evidence="6 7" key="1">
    <citation type="submission" date="2020-03" db="EMBL/GenBank/DDBJ databases">
        <title>Roseomonas stagni sp. nov., isolated from pond water in Japan.</title>
        <authorList>
            <person name="Furuhata K."/>
            <person name="Miyamoto H."/>
            <person name="Goto K."/>
        </authorList>
    </citation>
    <scope>NUCLEOTIDE SEQUENCE [LARGE SCALE GENOMIC DNA]</scope>
    <source>
        <strain evidence="6 7">PeD5</strain>
    </source>
</reference>
<dbReference type="PANTHER" id="PTHR43284:SF1">
    <property type="entry name" value="ASPARAGINE SYNTHETASE"/>
    <property type="match status" value="1"/>
</dbReference>